<feature type="compositionally biased region" description="Basic residues" evidence="1">
    <location>
        <begin position="32"/>
        <end position="42"/>
    </location>
</feature>
<feature type="domain" description="LysM" evidence="3">
    <location>
        <begin position="170"/>
        <end position="214"/>
    </location>
</feature>
<dbReference type="KEGG" id="cart:PA27867_1570"/>
<feature type="region of interest" description="Disordered" evidence="1">
    <location>
        <begin position="1"/>
        <end position="42"/>
    </location>
</feature>
<sequence>MPVRASKIESGTVTADSPGADSPVESAVVRPAARRRPAKTGARRSWGAVASIPLVLVSTVAIVFNLASPAQAATALKKPLKTRTTLPQAAVKPVQTVRPATSTPAPNQYTVVDGDTISAIAGKFGLSTASVLALNGLGWSAVIFPGQVLTLSTSPVTAAAAPAAVASELTRYTIRSGDTLSGIAAANGVSADAVFRANGLGRDSIIFPGQVIVLPAAGSSAVAGGPQVSLASATSASTGSHTVVSGDTVDKVAGAAGVSVQAVLEANGLGWSSVIHPGQVLKIPGSAPVLDAAPAVVVTPTATVAPAATAVRETVTPLTSEMAANARLIIAVGRQAGANDAALVVALAAAAQESGLRNINYGDRDSLGLFQQRPSSGWGTAEQVMDAERASRAFFGGPVNPNAGVTRGLLDIPNWQSMTVTQAAQAVQISAYPDLYANWEASARSWLAELG</sequence>
<dbReference type="AlphaFoldDB" id="A0A1B1BIS1"/>
<dbReference type="STRING" id="670052.PA27867_1570"/>
<dbReference type="InterPro" id="IPR018392">
    <property type="entry name" value="LysM"/>
</dbReference>
<dbReference type="PANTHER" id="PTHR33734">
    <property type="entry name" value="LYSM DOMAIN-CONTAINING GPI-ANCHORED PROTEIN 2"/>
    <property type="match status" value="1"/>
</dbReference>
<evidence type="ECO:0000256" key="2">
    <source>
        <dbReference type="SAM" id="Phobius"/>
    </source>
</evidence>
<dbReference type="SMART" id="SM00257">
    <property type="entry name" value="LysM"/>
    <property type="match status" value="3"/>
</dbReference>
<feature type="domain" description="LysM" evidence="3">
    <location>
        <begin position="107"/>
        <end position="151"/>
    </location>
</feature>
<dbReference type="PANTHER" id="PTHR33734:SF22">
    <property type="entry name" value="MEMBRANE-BOUND LYTIC MUREIN TRANSGLYCOSYLASE D"/>
    <property type="match status" value="1"/>
</dbReference>
<dbReference type="OrthoDB" id="5171895at2"/>
<keyword evidence="2" id="KW-0472">Membrane</keyword>
<accession>A0A1B1BIS1</accession>
<feature type="transmembrane region" description="Helical" evidence="2">
    <location>
        <begin position="45"/>
        <end position="67"/>
    </location>
</feature>
<dbReference type="Gene3D" id="3.10.350.10">
    <property type="entry name" value="LysM domain"/>
    <property type="match status" value="3"/>
</dbReference>
<reference evidence="4 5" key="1">
    <citation type="submission" date="2016-06" db="EMBL/GenBank/DDBJ databases">
        <title>Genome sequencing of Cryobacterium arcticum PAMC 27867.</title>
        <authorList>
            <person name="Lee J."/>
            <person name="Kim O.-S."/>
        </authorList>
    </citation>
    <scope>NUCLEOTIDE SEQUENCE [LARGE SCALE GENOMIC DNA]</scope>
    <source>
        <strain evidence="4 5">PAMC 27867</strain>
    </source>
</reference>
<gene>
    <name evidence="4" type="ORF">PA27867_1570</name>
</gene>
<name>A0A1B1BIS1_9MICO</name>
<evidence type="ECO:0000313" key="5">
    <source>
        <dbReference type="Proteomes" id="UP000092582"/>
    </source>
</evidence>
<proteinExistence type="predicted"/>
<organism evidence="4 5">
    <name type="scientific">Cryobacterium arcticum</name>
    <dbReference type="NCBI Taxonomy" id="670052"/>
    <lineage>
        <taxon>Bacteria</taxon>
        <taxon>Bacillati</taxon>
        <taxon>Actinomycetota</taxon>
        <taxon>Actinomycetes</taxon>
        <taxon>Micrococcales</taxon>
        <taxon>Microbacteriaceae</taxon>
        <taxon>Cryobacterium</taxon>
    </lineage>
</organism>
<evidence type="ECO:0000313" key="4">
    <source>
        <dbReference type="EMBL" id="ANP72527.1"/>
    </source>
</evidence>
<dbReference type="InterPro" id="IPR036779">
    <property type="entry name" value="LysM_dom_sf"/>
</dbReference>
<keyword evidence="2" id="KW-0812">Transmembrane</keyword>
<dbReference type="PATRIC" id="fig|670052.7.peg.1626"/>
<protein>
    <submittedName>
        <fullName evidence="4">Peptidoglycan-binding protein</fullName>
    </submittedName>
</protein>
<dbReference type="EMBL" id="CP016282">
    <property type="protein sequence ID" value="ANP72527.1"/>
    <property type="molecule type" value="Genomic_DNA"/>
</dbReference>
<dbReference type="CDD" id="cd00118">
    <property type="entry name" value="LysM"/>
    <property type="match status" value="3"/>
</dbReference>
<evidence type="ECO:0000256" key="1">
    <source>
        <dbReference type="SAM" id="MobiDB-lite"/>
    </source>
</evidence>
<feature type="domain" description="LysM" evidence="3">
    <location>
        <begin position="239"/>
        <end position="283"/>
    </location>
</feature>
<feature type="compositionally biased region" description="Low complexity" evidence="1">
    <location>
        <begin position="22"/>
        <end position="31"/>
    </location>
</feature>
<dbReference type="PROSITE" id="PS51782">
    <property type="entry name" value="LYSM"/>
    <property type="match status" value="3"/>
</dbReference>
<dbReference type="SUPFAM" id="SSF54106">
    <property type="entry name" value="LysM domain"/>
    <property type="match status" value="3"/>
</dbReference>
<keyword evidence="2" id="KW-1133">Transmembrane helix</keyword>
<dbReference type="Pfam" id="PF01476">
    <property type="entry name" value="LysM"/>
    <property type="match status" value="3"/>
</dbReference>
<evidence type="ECO:0000259" key="3">
    <source>
        <dbReference type="PROSITE" id="PS51782"/>
    </source>
</evidence>
<dbReference type="Proteomes" id="UP000092582">
    <property type="component" value="Chromosome 1"/>
</dbReference>
<dbReference type="RefSeq" id="WP_084020874.1">
    <property type="nucleotide sequence ID" value="NZ_CP016282.1"/>
</dbReference>
<keyword evidence="5" id="KW-1185">Reference proteome</keyword>